<proteinExistence type="predicted"/>
<dbReference type="Proteomes" id="UP000050996">
    <property type="component" value="Unassembled WGS sequence"/>
</dbReference>
<dbReference type="AlphaFoldDB" id="A0A0Q3QP60"/>
<dbReference type="PATRIC" id="fig|1637975.4.peg.3146"/>
<dbReference type="EMBL" id="LJIX01000006">
    <property type="protein sequence ID" value="KQL19953.1"/>
    <property type="molecule type" value="Genomic_DNA"/>
</dbReference>
<keyword evidence="2" id="KW-1185">Reference proteome</keyword>
<accession>A0A0Q3QP60</accession>
<gene>
    <name evidence="1" type="ORF">AN957_16195</name>
</gene>
<evidence type="ECO:0000313" key="2">
    <source>
        <dbReference type="Proteomes" id="UP000050996"/>
    </source>
</evidence>
<protein>
    <submittedName>
        <fullName evidence="1">Uncharacterized protein</fullName>
    </submittedName>
</protein>
<dbReference type="Gene3D" id="6.10.320.10">
    <property type="match status" value="1"/>
</dbReference>
<sequence length="171" mass="20078">MTKISLAEAVKLKSVLSKRIHELEEEMDRVSFIEIEKGSQLPKQSRQLKDVEGEMEQVRLDFRLLDRLMYRANIDYEIQFNKESLPIVEAIELASQLRARARKYKEFGSALKEEFLYPLGDSGSMIKVALFDPEDYRKKALDMDRQANRLSNLINAKNYTVELDFDSERYF</sequence>
<comment type="caution">
    <text evidence="1">The sequence shown here is derived from an EMBL/GenBank/DDBJ whole genome shotgun (WGS) entry which is preliminary data.</text>
</comment>
<dbReference type="RefSeq" id="WP_056685182.1">
    <property type="nucleotide sequence ID" value="NZ_CP041305.1"/>
</dbReference>
<organism evidence="1 2">
    <name type="scientific">Cytobacillus solani</name>
    <dbReference type="NCBI Taxonomy" id="1637975"/>
    <lineage>
        <taxon>Bacteria</taxon>
        <taxon>Bacillati</taxon>
        <taxon>Bacillota</taxon>
        <taxon>Bacilli</taxon>
        <taxon>Bacillales</taxon>
        <taxon>Bacillaceae</taxon>
        <taxon>Cytobacillus</taxon>
    </lineage>
</organism>
<name>A0A0Q3QP60_9BACI</name>
<evidence type="ECO:0000313" key="1">
    <source>
        <dbReference type="EMBL" id="KQL19953.1"/>
    </source>
</evidence>
<reference evidence="1 2" key="1">
    <citation type="submission" date="2015-09" db="EMBL/GenBank/DDBJ databases">
        <title>Genome sequencing project for genomic taxonomy and phylogenomics of Bacillus-like bacteria.</title>
        <authorList>
            <person name="Liu B."/>
            <person name="Wang J."/>
            <person name="Zhu Y."/>
            <person name="Liu G."/>
            <person name="Chen Q."/>
            <person name="Chen Z."/>
            <person name="Lan J."/>
            <person name="Che J."/>
            <person name="Ge C."/>
            <person name="Shi H."/>
            <person name="Pan Z."/>
            <person name="Liu X."/>
        </authorList>
    </citation>
    <scope>NUCLEOTIDE SEQUENCE [LARGE SCALE GENOMIC DNA]</scope>
    <source>
        <strain evidence="1 2">FJAT-18043</strain>
    </source>
</reference>